<dbReference type="GO" id="GO:0004713">
    <property type="term" value="F:protein tyrosine kinase activity"/>
    <property type="evidence" value="ECO:0007669"/>
    <property type="project" value="UniProtKB-KW"/>
</dbReference>
<keyword evidence="5" id="KW-0808">Transferase</keyword>
<dbReference type="PANTHER" id="PTHR32309:SF32">
    <property type="entry name" value="TYROSINE-PROTEIN KINASE ETK-RELATED"/>
    <property type="match status" value="1"/>
</dbReference>
<name>A0A1G8C860_9VIBR</name>
<dbReference type="InterPro" id="IPR050445">
    <property type="entry name" value="Bact_polysacc_biosynth/exp"/>
</dbReference>
<evidence type="ECO:0000313" key="19">
    <source>
        <dbReference type="EMBL" id="SDH41493.1"/>
    </source>
</evidence>
<evidence type="ECO:0000256" key="13">
    <source>
        <dbReference type="ARBA" id="ARBA00053015"/>
    </source>
</evidence>
<evidence type="ECO:0000259" key="17">
    <source>
        <dbReference type="Pfam" id="PF13614"/>
    </source>
</evidence>
<feature type="transmembrane region" description="Helical" evidence="15">
    <location>
        <begin position="33"/>
        <end position="52"/>
    </location>
</feature>
<keyword evidence="11 15" id="KW-0472">Membrane</keyword>
<dbReference type="STRING" id="861298.SAMN04488136_11594"/>
<reference evidence="19 20" key="1">
    <citation type="submission" date="2016-10" db="EMBL/GenBank/DDBJ databases">
        <authorList>
            <person name="de Groot N.N."/>
        </authorList>
    </citation>
    <scope>NUCLEOTIDE SEQUENCE [LARGE SCALE GENOMIC DNA]</scope>
    <source>
        <strain evidence="19 20">CGMCC 1.10228</strain>
    </source>
</reference>
<evidence type="ECO:0000256" key="7">
    <source>
        <dbReference type="ARBA" id="ARBA00022741"/>
    </source>
</evidence>
<keyword evidence="3" id="KW-1003">Cell membrane</keyword>
<evidence type="ECO:0000256" key="14">
    <source>
        <dbReference type="SAM" id="Coils"/>
    </source>
</evidence>
<proteinExistence type="inferred from homology"/>
<dbReference type="CDD" id="cd05387">
    <property type="entry name" value="BY-kinase"/>
    <property type="match status" value="1"/>
</dbReference>
<comment type="catalytic activity">
    <reaction evidence="13">
        <text>L-tyrosyl-[protein] + ATP = O-phospho-L-tyrosyl-[protein] + ADP + H(+)</text>
        <dbReference type="Rhea" id="RHEA:10596"/>
        <dbReference type="Rhea" id="RHEA-COMP:10136"/>
        <dbReference type="Rhea" id="RHEA-COMP:20101"/>
        <dbReference type="ChEBI" id="CHEBI:15378"/>
        <dbReference type="ChEBI" id="CHEBI:30616"/>
        <dbReference type="ChEBI" id="CHEBI:46858"/>
        <dbReference type="ChEBI" id="CHEBI:61978"/>
        <dbReference type="ChEBI" id="CHEBI:456216"/>
    </reaction>
</comment>
<dbReference type="NCBIfam" id="TIGR01007">
    <property type="entry name" value="eps_fam"/>
    <property type="match status" value="1"/>
</dbReference>
<feature type="domain" description="Tyrosine-protein kinase G-rich" evidence="18">
    <location>
        <begin position="372"/>
        <end position="452"/>
    </location>
</feature>
<evidence type="ECO:0000313" key="20">
    <source>
        <dbReference type="Proteomes" id="UP000198854"/>
    </source>
</evidence>
<dbReference type="RefSeq" id="WP_093274812.1">
    <property type="nucleotide sequence ID" value="NZ_FNDD01000015.1"/>
</dbReference>
<dbReference type="Pfam" id="PF02706">
    <property type="entry name" value="Wzz"/>
    <property type="match status" value="1"/>
</dbReference>
<comment type="subcellular location">
    <subcellularLocation>
        <location evidence="1">Cell inner membrane</location>
        <topology evidence="1">Multi-pass membrane protein</topology>
    </subcellularLocation>
</comment>
<evidence type="ECO:0000259" key="16">
    <source>
        <dbReference type="Pfam" id="PF02706"/>
    </source>
</evidence>
<dbReference type="AlphaFoldDB" id="A0A1G8C860"/>
<evidence type="ECO:0000256" key="11">
    <source>
        <dbReference type="ARBA" id="ARBA00023136"/>
    </source>
</evidence>
<dbReference type="GO" id="GO:0005886">
    <property type="term" value="C:plasma membrane"/>
    <property type="evidence" value="ECO:0007669"/>
    <property type="project" value="UniProtKB-SubCell"/>
</dbReference>
<sequence length="713" mass="78825">MTSQALPPSSSDEYPDQIIDLNKIFALFFDAKWIIIVTVAIFALIGIGYAMVATPAYRANALIQIEEKSPGGVSNLMSDQLSDIFSAESSTPTEIQIIKSRMILGKTAERFHLDILVTPHYFPVVGKLINRLKGENHSIQVSKFDIPEDAADGAYKLVILDSDTKQYQLVQNDAVILRGVAGETLEKDGYQLLVDDFESSNGFEFYIQKRSDLDAIKSLSDNLTISEIGKQTGIVELDLVGGDPEQIEQMLDDIQQNYFLQSTQRNASEAEKSLEFLRKQLPNIKSELDREENQLNEYRQKNETIDLSMEAKAKLDAMVALDAQLNELTFKESEISQKFTKDHPAYIALIKKRNTLLARKNSLNKDIKNLPKTQREILRMTRDLEVDQQIYVQLMNEMQELSIVKAGAGGNVRILDHARSSIHPIKPNKPMIVIMALIAGVALSVGFVLARAGVKALLFGGVEQTSEFQSLGLPLYARVHKSSAEIKLSKKRQRKKSVRQPFESQLLVGHSATDNALKGIEALQSNLRYALLDKQANNALMITSPTESAGTSFIAANFAALMAEKGEKVLLIDADMRQRKSDKPFALNCEIGLSDYLIDNVTFEQVAKSTSITNLDAIASGAIPPNPAELLALPSFNKLLSWAAEQYDLVIIDTPDSQTGQEALVIGPLVNSVLLVARYGKTATTDIELTQQKFTHAGCSIKGVIFNADENKS</sequence>
<dbReference type="SUPFAM" id="SSF52540">
    <property type="entry name" value="P-loop containing nucleoside triphosphate hydrolases"/>
    <property type="match status" value="1"/>
</dbReference>
<evidence type="ECO:0000256" key="8">
    <source>
        <dbReference type="ARBA" id="ARBA00022777"/>
    </source>
</evidence>
<evidence type="ECO:0000256" key="6">
    <source>
        <dbReference type="ARBA" id="ARBA00022692"/>
    </source>
</evidence>
<keyword evidence="10 15" id="KW-1133">Transmembrane helix</keyword>
<feature type="transmembrane region" description="Helical" evidence="15">
    <location>
        <begin position="431"/>
        <end position="450"/>
    </location>
</feature>
<keyword evidence="6 15" id="KW-0812">Transmembrane</keyword>
<protein>
    <submittedName>
        <fullName evidence="19">Tyrosine-protein kinase Etk/Wzc</fullName>
    </submittedName>
</protein>
<gene>
    <name evidence="19" type="ORF">SAMN04488136_11594</name>
</gene>
<evidence type="ECO:0000256" key="10">
    <source>
        <dbReference type="ARBA" id="ARBA00022989"/>
    </source>
</evidence>
<evidence type="ECO:0000256" key="2">
    <source>
        <dbReference type="ARBA" id="ARBA00008883"/>
    </source>
</evidence>
<dbReference type="InterPro" id="IPR003856">
    <property type="entry name" value="LPS_length_determ_N"/>
</dbReference>
<evidence type="ECO:0000256" key="3">
    <source>
        <dbReference type="ARBA" id="ARBA00022475"/>
    </source>
</evidence>
<evidence type="ECO:0000256" key="9">
    <source>
        <dbReference type="ARBA" id="ARBA00022840"/>
    </source>
</evidence>
<dbReference type="InterPro" id="IPR027417">
    <property type="entry name" value="P-loop_NTPase"/>
</dbReference>
<dbReference type="GO" id="GO:0005524">
    <property type="term" value="F:ATP binding"/>
    <property type="evidence" value="ECO:0007669"/>
    <property type="project" value="UniProtKB-KW"/>
</dbReference>
<dbReference type="InterPro" id="IPR025669">
    <property type="entry name" value="AAA_dom"/>
</dbReference>
<comment type="similarity">
    <text evidence="2">Belongs to the etk/wzc family.</text>
</comment>
<dbReference type="Pfam" id="PF23607">
    <property type="entry name" value="WZC_N"/>
    <property type="match status" value="1"/>
</dbReference>
<keyword evidence="8 19" id="KW-0418">Kinase</keyword>
<evidence type="ECO:0000256" key="12">
    <source>
        <dbReference type="ARBA" id="ARBA00023137"/>
    </source>
</evidence>
<dbReference type="Proteomes" id="UP000198854">
    <property type="component" value="Unassembled WGS sequence"/>
</dbReference>
<evidence type="ECO:0000259" key="18">
    <source>
        <dbReference type="Pfam" id="PF13807"/>
    </source>
</evidence>
<evidence type="ECO:0000256" key="1">
    <source>
        <dbReference type="ARBA" id="ARBA00004429"/>
    </source>
</evidence>
<organism evidence="19 20">
    <name type="scientific">Vibrio xiamenensis</name>
    <dbReference type="NCBI Taxonomy" id="861298"/>
    <lineage>
        <taxon>Bacteria</taxon>
        <taxon>Pseudomonadati</taxon>
        <taxon>Pseudomonadota</taxon>
        <taxon>Gammaproteobacteria</taxon>
        <taxon>Vibrionales</taxon>
        <taxon>Vibrionaceae</taxon>
        <taxon>Vibrio</taxon>
    </lineage>
</organism>
<dbReference type="Pfam" id="PF13807">
    <property type="entry name" value="GNVR"/>
    <property type="match status" value="1"/>
</dbReference>
<feature type="domain" description="AAA" evidence="17">
    <location>
        <begin position="554"/>
        <end position="657"/>
    </location>
</feature>
<dbReference type="InterPro" id="IPR005702">
    <property type="entry name" value="Wzc-like_C"/>
</dbReference>
<keyword evidence="12" id="KW-0829">Tyrosine-protein kinase</keyword>
<feature type="domain" description="Polysaccharide chain length determinant N-terminal" evidence="16">
    <location>
        <begin position="19"/>
        <end position="108"/>
    </location>
</feature>
<evidence type="ECO:0000256" key="15">
    <source>
        <dbReference type="SAM" id="Phobius"/>
    </source>
</evidence>
<dbReference type="Pfam" id="PF13614">
    <property type="entry name" value="AAA_31"/>
    <property type="match status" value="1"/>
</dbReference>
<keyword evidence="9" id="KW-0067">ATP-binding</keyword>
<evidence type="ECO:0000256" key="4">
    <source>
        <dbReference type="ARBA" id="ARBA00022519"/>
    </source>
</evidence>
<feature type="coiled-coil region" evidence="14">
    <location>
        <begin position="260"/>
        <end position="308"/>
    </location>
</feature>
<accession>A0A1G8C860</accession>
<keyword evidence="7" id="KW-0547">Nucleotide-binding</keyword>
<keyword evidence="14" id="KW-0175">Coiled coil</keyword>
<dbReference type="InterPro" id="IPR032807">
    <property type="entry name" value="GNVR"/>
</dbReference>
<dbReference type="EMBL" id="FNDD01000015">
    <property type="protein sequence ID" value="SDH41493.1"/>
    <property type="molecule type" value="Genomic_DNA"/>
</dbReference>
<keyword evidence="4" id="KW-0997">Cell inner membrane</keyword>
<evidence type="ECO:0000256" key="5">
    <source>
        <dbReference type="ARBA" id="ARBA00022679"/>
    </source>
</evidence>
<keyword evidence="20" id="KW-1185">Reference proteome</keyword>
<dbReference type="Gene3D" id="3.40.50.300">
    <property type="entry name" value="P-loop containing nucleotide triphosphate hydrolases"/>
    <property type="match status" value="1"/>
</dbReference>
<dbReference type="PANTHER" id="PTHR32309">
    <property type="entry name" value="TYROSINE-PROTEIN KINASE"/>
    <property type="match status" value="1"/>
</dbReference>
<dbReference type="OrthoDB" id="9775724at2"/>